<proteinExistence type="predicted"/>
<feature type="region of interest" description="Disordered" evidence="1">
    <location>
        <begin position="40"/>
        <end position="84"/>
    </location>
</feature>
<sequence>MPSAPEATRRGATGSKVAHPLTPHHSVSIHAPSLAIITRNRRRRRAGGGIDPALSFSTSRPPQMMPKHPSTTVRCGAVRRTAAR</sequence>
<dbReference type="AlphaFoldDB" id="A0A921QC76"/>
<evidence type="ECO:0000313" key="3">
    <source>
        <dbReference type="Proteomes" id="UP000807115"/>
    </source>
</evidence>
<evidence type="ECO:0000313" key="2">
    <source>
        <dbReference type="EMBL" id="KAG0518047.1"/>
    </source>
</evidence>
<name>A0A921QC76_SORBI</name>
<reference evidence="2" key="2">
    <citation type="submission" date="2020-10" db="EMBL/GenBank/DDBJ databases">
        <authorList>
            <person name="Cooper E.A."/>
            <person name="Brenton Z.W."/>
            <person name="Flinn B.S."/>
            <person name="Jenkins J."/>
            <person name="Shu S."/>
            <person name="Flowers D."/>
            <person name="Luo F."/>
            <person name="Wang Y."/>
            <person name="Xia P."/>
            <person name="Barry K."/>
            <person name="Daum C."/>
            <person name="Lipzen A."/>
            <person name="Yoshinaga Y."/>
            <person name="Schmutz J."/>
            <person name="Saski C."/>
            <person name="Vermerris W."/>
            <person name="Kresovich S."/>
        </authorList>
    </citation>
    <scope>NUCLEOTIDE SEQUENCE</scope>
</reference>
<dbReference type="Proteomes" id="UP000807115">
    <property type="component" value="Chromosome 9"/>
</dbReference>
<comment type="caution">
    <text evidence="2">The sequence shown here is derived from an EMBL/GenBank/DDBJ whole genome shotgun (WGS) entry which is preliminary data.</text>
</comment>
<evidence type="ECO:0000256" key="1">
    <source>
        <dbReference type="SAM" id="MobiDB-lite"/>
    </source>
</evidence>
<gene>
    <name evidence="2" type="ORF">BDA96_09G141600</name>
</gene>
<reference evidence="2" key="1">
    <citation type="journal article" date="2019" name="BMC Genomics">
        <title>A new reference genome for Sorghum bicolor reveals high levels of sequence similarity between sweet and grain genotypes: implications for the genetics of sugar metabolism.</title>
        <authorList>
            <person name="Cooper E.A."/>
            <person name="Brenton Z.W."/>
            <person name="Flinn B.S."/>
            <person name="Jenkins J."/>
            <person name="Shu S."/>
            <person name="Flowers D."/>
            <person name="Luo F."/>
            <person name="Wang Y."/>
            <person name="Xia P."/>
            <person name="Barry K."/>
            <person name="Daum C."/>
            <person name="Lipzen A."/>
            <person name="Yoshinaga Y."/>
            <person name="Schmutz J."/>
            <person name="Saski C."/>
            <person name="Vermerris W."/>
            <person name="Kresovich S."/>
        </authorList>
    </citation>
    <scope>NUCLEOTIDE SEQUENCE</scope>
</reference>
<organism evidence="2 3">
    <name type="scientific">Sorghum bicolor</name>
    <name type="common">Sorghum</name>
    <name type="synonym">Sorghum vulgare</name>
    <dbReference type="NCBI Taxonomy" id="4558"/>
    <lineage>
        <taxon>Eukaryota</taxon>
        <taxon>Viridiplantae</taxon>
        <taxon>Streptophyta</taxon>
        <taxon>Embryophyta</taxon>
        <taxon>Tracheophyta</taxon>
        <taxon>Spermatophyta</taxon>
        <taxon>Magnoliopsida</taxon>
        <taxon>Liliopsida</taxon>
        <taxon>Poales</taxon>
        <taxon>Poaceae</taxon>
        <taxon>PACMAD clade</taxon>
        <taxon>Panicoideae</taxon>
        <taxon>Andropogonodae</taxon>
        <taxon>Andropogoneae</taxon>
        <taxon>Sorghinae</taxon>
        <taxon>Sorghum</taxon>
    </lineage>
</organism>
<dbReference type="EMBL" id="CM027688">
    <property type="protein sequence ID" value="KAG0518047.1"/>
    <property type="molecule type" value="Genomic_DNA"/>
</dbReference>
<feature type="region of interest" description="Disordered" evidence="1">
    <location>
        <begin position="1"/>
        <end position="28"/>
    </location>
</feature>
<protein>
    <submittedName>
        <fullName evidence="2">Uncharacterized protein</fullName>
    </submittedName>
</protein>
<accession>A0A921QC76</accession>